<evidence type="ECO:0000256" key="3">
    <source>
        <dbReference type="ARBA" id="ARBA00022448"/>
    </source>
</evidence>
<keyword evidence="9 10" id="KW-0407">Ion channel</keyword>
<dbReference type="GeneID" id="41338404"/>
<evidence type="ECO:0000256" key="1">
    <source>
        <dbReference type="ARBA" id="ARBA00004651"/>
    </source>
</evidence>
<dbReference type="AlphaFoldDB" id="A0A553IJH8"/>
<dbReference type="PANTHER" id="PTHR30266">
    <property type="entry name" value="MECHANOSENSITIVE CHANNEL MSCL"/>
    <property type="match status" value="1"/>
</dbReference>
<dbReference type="InterPro" id="IPR036019">
    <property type="entry name" value="MscL_channel"/>
</dbReference>
<evidence type="ECO:0000256" key="5">
    <source>
        <dbReference type="ARBA" id="ARBA00022692"/>
    </source>
</evidence>
<dbReference type="RefSeq" id="WP_012242170.1">
    <property type="nucleotide sequence ID" value="NZ_JACAOE010000001.1"/>
</dbReference>
<keyword evidence="7 10" id="KW-0406">Ion transport</keyword>
<keyword evidence="5 10" id="KW-0812">Transmembrane</keyword>
<evidence type="ECO:0000256" key="6">
    <source>
        <dbReference type="ARBA" id="ARBA00022989"/>
    </source>
</evidence>
<keyword evidence="3 10" id="KW-0813">Transport</keyword>
<sequence>MGKQIKISKEQRKKGFLNGFKNFIMRGNVIDMAVGVIVGGAFGKIVTSLVNDIILPPIGVLLGGVEFRDLQALIHQKPVLDDNGAQVVIDGIAQFNNVYIRYGNLIQIILEFLIIAFSIYLVLYIFIKRKEQEEKFIAEEKARLEKLEAEKNPPKPAPKPEDIQLLIEIRDLLKKNEK</sequence>
<proteinExistence type="inferred from homology"/>
<comment type="function">
    <text evidence="10">Channel that opens in response to stretch forces in the membrane lipid bilayer. May participate in the regulation of osmotic pressure changes within the cell.</text>
</comment>
<accession>A0A553IJH8</accession>
<evidence type="ECO:0000256" key="9">
    <source>
        <dbReference type="ARBA" id="ARBA00023303"/>
    </source>
</evidence>
<comment type="similarity">
    <text evidence="2 10">Belongs to the MscL family.</text>
</comment>
<dbReference type="NCBIfam" id="TIGR00220">
    <property type="entry name" value="mscL"/>
    <property type="match status" value="1"/>
</dbReference>
<dbReference type="PANTHER" id="PTHR30266:SF2">
    <property type="entry name" value="LARGE-CONDUCTANCE MECHANOSENSITIVE CHANNEL"/>
    <property type="match status" value="1"/>
</dbReference>
<comment type="subcellular location">
    <subcellularLocation>
        <location evidence="1 10">Cell membrane</location>
        <topology evidence="1 10">Multi-pass membrane protein</topology>
    </subcellularLocation>
</comment>
<dbReference type="Proteomes" id="UP000315938">
    <property type="component" value="Unassembled WGS sequence"/>
</dbReference>
<keyword evidence="6 10" id="KW-1133">Transmembrane helix</keyword>
<comment type="subunit">
    <text evidence="10">Homopentamer.</text>
</comment>
<dbReference type="Pfam" id="PF01741">
    <property type="entry name" value="MscL"/>
    <property type="match status" value="1"/>
</dbReference>
<dbReference type="InterPro" id="IPR019823">
    <property type="entry name" value="Mechanosensitive_channel_CS"/>
</dbReference>
<evidence type="ECO:0000256" key="7">
    <source>
        <dbReference type="ARBA" id="ARBA00023065"/>
    </source>
</evidence>
<reference evidence="11 12" key="1">
    <citation type="submission" date="2019-07" db="EMBL/GenBank/DDBJ databases">
        <title>Genome sequence of Acholeplasma laidlawii strain with increased resistance to erythromycin.</title>
        <authorList>
            <person name="Medvedeva E.S."/>
            <person name="Baranova N.B."/>
            <person name="Siniagina M.N."/>
            <person name="Mouzykantov A."/>
            <person name="Chernova O.A."/>
            <person name="Chernov V.M."/>
        </authorList>
    </citation>
    <scope>NUCLEOTIDE SEQUENCE [LARGE SCALE GENOMIC DNA]</scope>
    <source>
        <strain evidence="11 12">PG8REry</strain>
    </source>
</reference>
<dbReference type="SUPFAM" id="SSF81330">
    <property type="entry name" value="Gated mechanosensitive channel"/>
    <property type="match status" value="1"/>
</dbReference>
<evidence type="ECO:0000313" key="11">
    <source>
        <dbReference type="EMBL" id="TRY00332.1"/>
    </source>
</evidence>
<evidence type="ECO:0000256" key="4">
    <source>
        <dbReference type="ARBA" id="ARBA00022475"/>
    </source>
</evidence>
<dbReference type="EMBL" id="VKID01000001">
    <property type="protein sequence ID" value="TRY00332.1"/>
    <property type="molecule type" value="Genomic_DNA"/>
</dbReference>
<dbReference type="GO" id="GO:0008381">
    <property type="term" value="F:mechanosensitive monoatomic ion channel activity"/>
    <property type="evidence" value="ECO:0007669"/>
    <property type="project" value="UniProtKB-UniRule"/>
</dbReference>
<dbReference type="PROSITE" id="PS01327">
    <property type="entry name" value="MSCL"/>
    <property type="match status" value="1"/>
</dbReference>
<keyword evidence="4 10" id="KW-1003">Cell membrane</keyword>
<organism evidence="11 12">
    <name type="scientific">Acholeplasma laidlawii</name>
    <dbReference type="NCBI Taxonomy" id="2148"/>
    <lineage>
        <taxon>Bacteria</taxon>
        <taxon>Bacillati</taxon>
        <taxon>Mycoplasmatota</taxon>
        <taxon>Mollicutes</taxon>
        <taxon>Acholeplasmatales</taxon>
        <taxon>Acholeplasmataceae</taxon>
        <taxon>Acholeplasma</taxon>
    </lineage>
</organism>
<comment type="caution">
    <text evidence="11">The sequence shown here is derived from an EMBL/GenBank/DDBJ whole genome shotgun (WGS) entry which is preliminary data.</text>
</comment>
<evidence type="ECO:0000313" key="12">
    <source>
        <dbReference type="Proteomes" id="UP000315938"/>
    </source>
</evidence>
<evidence type="ECO:0000256" key="10">
    <source>
        <dbReference type="HAMAP-Rule" id="MF_00115"/>
    </source>
</evidence>
<comment type="caution">
    <text evidence="10">Lacks conserved residue(s) required for the propagation of feature annotation.</text>
</comment>
<dbReference type="OMA" id="QFIMRGN"/>
<name>A0A553IJH8_ACHLA</name>
<evidence type="ECO:0000256" key="2">
    <source>
        <dbReference type="ARBA" id="ARBA00007254"/>
    </source>
</evidence>
<dbReference type="InterPro" id="IPR001185">
    <property type="entry name" value="MS_channel"/>
</dbReference>
<feature type="transmembrane region" description="Helical" evidence="10">
    <location>
        <begin position="105"/>
        <end position="127"/>
    </location>
</feature>
<gene>
    <name evidence="10 11" type="primary">mscL</name>
    <name evidence="11" type="ORF">FNV44_04590</name>
</gene>
<evidence type="ECO:0000256" key="8">
    <source>
        <dbReference type="ARBA" id="ARBA00023136"/>
    </source>
</evidence>
<dbReference type="HAMAP" id="MF_00115">
    <property type="entry name" value="MscL"/>
    <property type="match status" value="1"/>
</dbReference>
<dbReference type="GO" id="GO:0005886">
    <property type="term" value="C:plasma membrane"/>
    <property type="evidence" value="ECO:0007669"/>
    <property type="project" value="UniProtKB-SubCell"/>
</dbReference>
<dbReference type="Gene3D" id="1.10.1200.120">
    <property type="entry name" value="Large-conductance mechanosensitive channel, MscL, domain 1"/>
    <property type="match status" value="1"/>
</dbReference>
<dbReference type="InterPro" id="IPR037673">
    <property type="entry name" value="MSC/AndL"/>
</dbReference>
<protein>
    <recommendedName>
        <fullName evidence="10">Large-conductance mechanosensitive channel</fullName>
    </recommendedName>
</protein>
<keyword evidence="8 10" id="KW-0472">Membrane</keyword>